<keyword evidence="6 8" id="KW-0472">Membrane</keyword>
<comment type="subcellular location">
    <subcellularLocation>
        <location evidence="8">Cell membrane</location>
        <topology evidence="8">Single-pass type II membrane protein</topology>
    </subcellularLocation>
    <subcellularLocation>
        <location evidence="1">Membrane</location>
    </subcellularLocation>
    <text evidence="8">Localizes to the division septum.</text>
</comment>
<name>A0A850R4B2_9LACO</name>
<dbReference type="GO" id="GO:0032153">
    <property type="term" value="C:cell division site"/>
    <property type="evidence" value="ECO:0007669"/>
    <property type="project" value="UniProtKB-UniRule"/>
</dbReference>
<feature type="domain" description="POTRA" evidence="9">
    <location>
        <begin position="65"/>
        <end position="136"/>
    </location>
</feature>
<reference evidence="10 11" key="1">
    <citation type="submission" date="2020-06" db="EMBL/GenBank/DDBJ databases">
        <authorList>
            <person name="Kang J."/>
        </authorList>
    </citation>
    <scope>NUCLEOTIDE SEQUENCE [LARGE SCALE GENOMIC DNA]</scope>
    <source>
        <strain evidence="10 11">DCY120</strain>
    </source>
</reference>
<dbReference type="InterPro" id="IPR013685">
    <property type="entry name" value="POTRA_FtsQ_type"/>
</dbReference>
<evidence type="ECO:0000256" key="4">
    <source>
        <dbReference type="ARBA" id="ARBA00022692"/>
    </source>
</evidence>
<dbReference type="GO" id="GO:0043093">
    <property type="term" value="P:FtsZ-dependent cytokinesis"/>
    <property type="evidence" value="ECO:0007669"/>
    <property type="project" value="UniProtKB-UniRule"/>
</dbReference>
<evidence type="ECO:0000259" key="9">
    <source>
        <dbReference type="PROSITE" id="PS51779"/>
    </source>
</evidence>
<gene>
    <name evidence="8" type="primary">divIB</name>
    <name evidence="10" type="ORF">HU830_00440</name>
</gene>
<dbReference type="AlphaFoldDB" id="A0A850R4B2"/>
<evidence type="ECO:0000313" key="10">
    <source>
        <dbReference type="EMBL" id="NVY95677.1"/>
    </source>
</evidence>
<dbReference type="RefSeq" id="WP_176941849.1">
    <property type="nucleotide sequence ID" value="NZ_JABZEC010000001.1"/>
</dbReference>
<dbReference type="HAMAP" id="MF_00912">
    <property type="entry name" value="DivIB"/>
    <property type="match status" value="1"/>
</dbReference>
<dbReference type="Gene3D" id="3.40.50.10960">
    <property type="match status" value="1"/>
</dbReference>
<comment type="similarity">
    <text evidence="8">Belongs to the FtsQ/DivIB family. DivIB subfamily.</text>
</comment>
<dbReference type="InterPro" id="IPR050487">
    <property type="entry name" value="FtsQ_DivIB"/>
</dbReference>
<evidence type="ECO:0000256" key="2">
    <source>
        <dbReference type="ARBA" id="ARBA00022475"/>
    </source>
</evidence>
<keyword evidence="7 8" id="KW-0131">Cell cycle</keyword>
<sequence>MFHKKSAVIVDMAGNEYKNSTPPRRPGNSGRPFFKKLSSFSLKDGLIILLTVIILVVSYLLSPWGHVQTITVSGVNYLGAQEIIDASQINHHSLVLDTLLRKSQIRRKIKQKIPLVKTIDYHYRNFNDLQISVQEHRTVGFLLKDNNYYRILENKKIIPNKLKQPIDSYPVYQDLGPKTSIAHLVELYLSLPSKMRNDISEIHGDPNPKSHPYRLILYMNDGNRVIGDRRTLKAKLRYYPRIASLMSQKGTINLELGAYSYSK</sequence>
<dbReference type="PANTHER" id="PTHR37820">
    <property type="entry name" value="CELL DIVISION PROTEIN DIVIB"/>
    <property type="match status" value="1"/>
</dbReference>
<dbReference type="PANTHER" id="PTHR37820:SF1">
    <property type="entry name" value="CELL DIVISION PROTEIN FTSQ"/>
    <property type="match status" value="1"/>
</dbReference>
<dbReference type="InterPro" id="IPR026580">
    <property type="entry name" value="DivIB"/>
</dbReference>
<keyword evidence="4 8" id="KW-0812">Transmembrane</keyword>
<dbReference type="InterPro" id="IPR005548">
    <property type="entry name" value="Cell_div_FtsQ/DivIB_C"/>
</dbReference>
<keyword evidence="3 8" id="KW-0132">Cell division</keyword>
<proteinExistence type="inferred from homology"/>
<evidence type="ECO:0000256" key="7">
    <source>
        <dbReference type="ARBA" id="ARBA00023306"/>
    </source>
</evidence>
<dbReference type="EMBL" id="JABZEC010000001">
    <property type="protein sequence ID" value="NVY95677.1"/>
    <property type="molecule type" value="Genomic_DNA"/>
</dbReference>
<keyword evidence="11" id="KW-1185">Reference proteome</keyword>
<dbReference type="Pfam" id="PF03799">
    <property type="entry name" value="FtsQ_DivIB_C"/>
    <property type="match status" value="1"/>
</dbReference>
<evidence type="ECO:0000256" key="1">
    <source>
        <dbReference type="ARBA" id="ARBA00004370"/>
    </source>
</evidence>
<dbReference type="Proteomes" id="UP000563523">
    <property type="component" value="Unassembled WGS sequence"/>
</dbReference>
<feature type="transmembrane region" description="Helical" evidence="8">
    <location>
        <begin position="45"/>
        <end position="64"/>
    </location>
</feature>
<accession>A0A850R4B2</accession>
<dbReference type="Pfam" id="PF08478">
    <property type="entry name" value="POTRA_1"/>
    <property type="match status" value="1"/>
</dbReference>
<comment type="caution">
    <text evidence="10">The sequence shown here is derived from an EMBL/GenBank/DDBJ whole genome shotgun (WGS) entry which is preliminary data.</text>
</comment>
<evidence type="ECO:0000256" key="5">
    <source>
        <dbReference type="ARBA" id="ARBA00022989"/>
    </source>
</evidence>
<protein>
    <recommendedName>
        <fullName evidence="8">Cell division protein DivIB</fullName>
    </recommendedName>
</protein>
<organism evidence="10 11">
    <name type="scientific">Bombilactobacillus apium</name>
    <dbReference type="NCBI Taxonomy" id="2675299"/>
    <lineage>
        <taxon>Bacteria</taxon>
        <taxon>Bacillati</taxon>
        <taxon>Bacillota</taxon>
        <taxon>Bacilli</taxon>
        <taxon>Lactobacillales</taxon>
        <taxon>Lactobacillaceae</taxon>
        <taxon>Bombilactobacillus</taxon>
    </lineage>
</organism>
<evidence type="ECO:0000313" key="11">
    <source>
        <dbReference type="Proteomes" id="UP000563523"/>
    </source>
</evidence>
<dbReference type="InterPro" id="IPR034746">
    <property type="entry name" value="POTRA"/>
</dbReference>
<comment type="function">
    <text evidence="8">Cell division protein that may be involved in stabilizing or promoting the assembly of the division complex.</text>
</comment>
<keyword evidence="2 8" id="KW-1003">Cell membrane</keyword>
<dbReference type="GO" id="GO:0005886">
    <property type="term" value="C:plasma membrane"/>
    <property type="evidence" value="ECO:0007669"/>
    <property type="project" value="UniProtKB-SubCell"/>
</dbReference>
<dbReference type="PROSITE" id="PS51779">
    <property type="entry name" value="POTRA"/>
    <property type="match status" value="1"/>
</dbReference>
<keyword evidence="5 8" id="KW-1133">Transmembrane helix</keyword>
<evidence type="ECO:0000256" key="3">
    <source>
        <dbReference type="ARBA" id="ARBA00022618"/>
    </source>
</evidence>
<evidence type="ECO:0000256" key="8">
    <source>
        <dbReference type="HAMAP-Rule" id="MF_00912"/>
    </source>
</evidence>
<evidence type="ECO:0000256" key="6">
    <source>
        <dbReference type="ARBA" id="ARBA00023136"/>
    </source>
</evidence>